<keyword evidence="6 8" id="KW-0408">Iron</keyword>
<feature type="binding site" evidence="8">
    <location>
        <position position="111"/>
    </location>
    <ligand>
        <name>Fe cation</name>
        <dbReference type="ChEBI" id="CHEBI:24875"/>
        <note>catalytic</note>
    </ligand>
</feature>
<comment type="similarity">
    <text evidence="1 9">Belongs to the cysteine dioxygenase family.</text>
</comment>
<evidence type="ECO:0000313" key="10">
    <source>
        <dbReference type="EMBL" id="KAE8396370.1"/>
    </source>
</evidence>
<dbReference type="Proteomes" id="UP000326877">
    <property type="component" value="Unassembled WGS sequence"/>
</dbReference>
<dbReference type="PANTHER" id="PTHR12918:SF1">
    <property type="entry name" value="CYSTEINE DIOXYGENASE TYPE 1"/>
    <property type="match status" value="1"/>
</dbReference>
<evidence type="ECO:0000256" key="8">
    <source>
        <dbReference type="PIRSR" id="PIRSR610300-51"/>
    </source>
</evidence>
<evidence type="ECO:0000256" key="9">
    <source>
        <dbReference type="RuleBase" id="RU366010"/>
    </source>
</evidence>
<evidence type="ECO:0000256" key="3">
    <source>
        <dbReference type="ARBA" id="ARBA00022723"/>
    </source>
</evidence>
<name>A0A5N7CQ12_PETAA</name>
<comment type="cofactor">
    <cofactor evidence="9">
        <name>Fe cation</name>
        <dbReference type="ChEBI" id="CHEBI:24875"/>
    </cofactor>
    <text evidence="9">Binds 1 Fe cation per subunit.</text>
</comment>
<keyword evidence="7" id="KW-0883">Thioether bond</keyword>
<dbReference type="InterPro" id="IPR010300">
    <property type="entry name" value="CDO_1"/>
</dbReference>
<dbReference type="PANTHER" id="PTHR12918">
    <property type="entry name" value="CYSTEINE DIOXYGENASE"/>
    <property type="match status" value="1"/>
</dbReference>
<evidence type="ECO:0000256" key="2">
    <source>
        <dbReference type="ARBA" id="ARBA00013133"/>
    </source>
</evidence>
<dbReference type="SUPFAM" id="SSF51182">
    <property type="entry name" value="RmlC-like cupins"/>
    <property type="match status" value="1"/>
</dbReference>
<organism evidence="10">
    <name type="scientific">Petromyces alliaceus</name>
    <name type="common">Aspergillus alliaceus</name>
    <dbReference type="NCBI Taxonomy" id="209559"/>
    <lineage>
        <taxon>Eukaryota</taxon>
        <taxon>Fungi</taxon>
        <taxon>Dikarya</taxon>
        <taxon>Ascomycota</taxon>
        <taxon>Pezizomycotina</taxon>
        <taxon>Eurotiomycetes</taxon>
        <taxon>Eurotiomycetidae</taxon>
        <taxon>Eurotiales</taxon>
        <taxon>Aspergillaceae</taxon>
        <taxon>Aspergillus</taxon>
        <taxon>Aspergillus subgen. Circumdati</taxon>
    </lineage>
</organism>
<dbReference type="CDD" id="cd10548">
    <property type="entry name" value="cupin_CDO"/>
    <property type="match status" value="1"/>
</dbReference>
<dbReference type="GO" id="GO:0008198">
    <property type="term" value="F:ferrous iron binding"/>
    <property type="evidence" value="ECO:0007669"/>
    <property type="project" value="TreeGrafter"/>
</dbReference>
<dbReference type="InterPro" id="IPR014710">
    <property type="entry name" value="RmlC-like_jellyroll"/>
</dbReference>
<proteinExistence type="inferred from homology"/>
<evidence type="ECO:0000256" key="5">
    <source>
        <dbReference type="ARBA" id="ARBA00023002"/>
    </source>
</evidence>
<evidence type="ECO:0000256" key="4">
    <source>
        <dbReference type="ARBA" id="ARBA00022964"/>
    </source>
</evidence>
<dbReference type="OrthoDB" id="543511at2759"/>
<dbReference type="InterPro" id="IPR011051">
    <property type="entry name" value="RmlC_Cupin_sf"/>
</dbReference>
<accession>A0A5N7CQ12</accession>
<dbReference type="GO" id="GO:0017172">
    <property type="term" value="F:cysteine dioxygenase activity"/>
    <property type="evidence" value="ECO:0007669"/>
    <property type="project" value="UniProtKB-UniRule"/>
</dbReference>
<evidence type="ECO:0000256" key="7">
    <source>
        <dbReference type="PIRSR" id="PIRSR610300-50"/>
    </source>
</evidence>
<evidence type="ECO:0000256" key="1">
    <source>
        <dbReference type="ARBA" id="ARBA00006622"/>
    </source>
</evidence>
<feature type="cross-link" description="3'-(S-cysteinyl)-tyrosine (Cys-Tyr)" evidence="7">
    <location>
        <begin position="118"/>
        <end position="185"/>
    </location>
</feature>
<reference evidence="10" key="1">
    <citation type="submission" date="2019-04" db="EMBL/GenBank/DDBJ databases">
        <title>Friends and foes A comparative genomics studyof 23 Aspergillus species from section Flavi.</title>
        <authorList>
            <consortium name="DOE Joint Genome Institute"/>
            <person name="Kjaerbolling I."/>
            <person name="Vesth T."/>
            <person name="Frisvad J.C."/>
            <person name="Nybo J.L."/>
            <person name="Theobald S."/>
            <person name="Kildgaard S."/>
            <person name="Isbrandt T."/>
            <person name="Kuo A."/>
            <person name="Sato A."/>
            <person name="Lyhne E.K."/>
            <person name="Kogle M.E."/>
            <person name="Wiebenga A."/>
            <person name="Kun R.S."/>
            <person name="Lubbers R.J."/>
            <person name="Makela M.R."/>
            <person name="Barry K."/>
            <person name="Chovatia M."/>
            <person name="Clum A."/>
            <person name="Daum C."/>
            <person name="Haridas S."/>
            <person name="He G."/>
            <person name="LaButti K."/>
            <person name="Lipzen A."/>
            <person name="Mondo S."/>
            <person name="Riley R."/>
            <person name="Salamov A."/>
            <person name="Simmons B.A."/>
            <person name="Magnuson J.K."/>
            <person name="Henrissat B."/>
            <person name="Mortensen U.H."/>
            <person name="Larsen T.O."/>
            <person name="Devries R.P."/>
            <person name="Grigoriev I.V."/>
            <person name="Machida M."/>
            <person name="Baker S.E."/>
            <person name="Andersen M.R."/>
        </authorList>
    </citation>
    <scope>NUCLEOTIDE SEQUENCE [LARGE SCALE GENOMIC DNA]</scope>
    <source>
        <strain evidence="10">IBT 14317</strain>
    </source>
</reference>
<feature type="binding site" evidence="8">
    <location>
        <position position="113"/>
    </location>
    <ligand>
        <name>Fe cation</name>
        <dbReference type="ChEBI" id="CHEBI:24875"/>
        <note>catalytic</note>
    </ligand>
</feature>
<sequence>MLASAIQLPLPLPQGPSPYDRRFLPATYDLQDLVHDIKSYLGDSSGIDSSDIDHEHLVSLARKYASNPNDWLRFYHNDPSKNYTRNAIENINRKANILLLVWNPGKGSPIHDHANAHCIMKVLAGELTETVYHPPKLEGDQTSPLKLKHQNRYHADQVTYISDDIGLHRVHNPSPNQVAVSLHIYTPPNAADYGYHIFDGVTGKASFVPQAQSHSNTEKPAGQV</sequence>
<dbReference type="Gene3D" id="2.60.120.10">
    <property type="entry name" value="Jelly Rolls"/>
    <property type="match status" value="1"/>
</dbReference>
<dbReference type="GO" id="GO:0019448">
    <property type="term" value="P:L-cysteine catabolic process"/>
    <property type="evidence" value="ECO:0007669"/>
    <property type="project" value="TreeGrafter"/>
</dbReference>
<keyword evidence="5 9" id="KW-0560">Oxidoreductase</keyword>
<comment type="catalytic activity">
    <reaction evidence="9">
        <text>L-cysteine + O2 = 3-sulfino-L-alanine + H(+)</text>
        <dbReference type="Rhea" id="RHEA:20441"/>
        <dbReference type="ChEBI" id="CHEBI:15378"/>
        <dbReference type="ChEBI" id="CHEBI:15379"/>
        <dbReference type="ChEBI" id="CHEBI:35235"/>
        <dbReference type="ChEBI" id="CHEBI:61085"/>
        <dbReference type="EC" id="1.13.11.20"/>
    </reaction>
</comment>
<gene>
    <name evidence="10" type="ORF">BDV23DRAFT_143904</name>
</gene>
<dbReference type="AlphaFoldDB" id="A0A5N7CQ12"/>
<keyword evidence="4 9" id="KW-0223">Dioxygenase</keyword>
<feature type="binding site" evidence="8">
    <location>
        <position position="168"/>
    </location>
    <ligand>
        <name>Fe cation</name>
        <dbReference type="ChEBI" id="CHEBI:24875"/>
        <note>catalytic</note>
    </ligand>
</feature>
<protein>
    <recommendedName>
        <fullName evidence="2 9">Cysteine dioxygenase</fullName>
        <ecNumber evidence="2 9">1.13.11.20</ecNumber>
    </recommendedName>
</protein>
<dbReference type="EC" id="1.13.11.20" evidence="2 9"/>
<dbReference type="Pfam" id="PF05995">
    <property type="entry name" value="CDO_I"/>
    <property type="match status" value="1"/>
</dbReference>
<dbReference type="EMBL" id="ML735215">
    <property type="protein sequence ID" value="KAE8396370.1"/>
    <property type="molecule type" value="Genomic_DNA"/>
</dbReference>
<evidence type="ECO:0000256" key="6">
    <source>
        <dbReference type="ARBA" id="ARBA00023004"/>
    </source>
</evidence>
<keyword evidence="3 8" id="KW-0479">Metal-binding</keyword>